<dbReference type="PROSITE" id="PS00123">
    <property type="entry name" value="ALKALINE_PHOSPHATASE"/>
    <property type="match status" value="1"/>
</dbReference>
<evidence type="ECO:0000256" key="8">
    <source>
        <dbReference type="ARBA" id="ARBA00022842"/>
    </source>
</evidence>
<evidence type="ECO:0000256" key="9">
    <source>
        <dbReference type="RuleBase" id="RU003946"/>
    </source>
</evidence>
<comment type="cofactor">
    <cofactor evidence="1">
        <name>Mg(2+)</name>
        <dbReference type="ChEBI" id="CHEBI:18420"/>
    </cofactor>
</comment>
<dbReference type="CDD" id="cd16012">
    <property type="entry name" value="ALP"/>
    <property type="match status" value="1"/>
</dbReference>
<dbReference type="EMBL" id="CP109965">
    <property type="protein sequence ID" value="WAJ71124.1"/>
    <property type="molecule type" value="Genomic_DNA"/>
</dbReference>
<dbReference type="SMART" id="SM00098">
    <property type="entry name" value="alkPPc"/>
    <property type="match status" value="1"/>
</dbReference>
<dbReference type="PRINTS" id="PR00113">
    <property type="entry name" value="ALKPHPHTASE"/>
</dbReference>
<name>A0ABY7ANN6_9ALTE</name>
<dbReference type="InterPro" id="IPR001952">
    <property type="entry name" value="Alkaline_phosphatase"/>
</dbReference>
<feature type="chain" id="PRO_5047155245" evidence="10">
    <location>
        <begin position="23"/>
        <end position="439"/>
    </location>
</feature>
<keyword evidence="6 11" id="KW-0378">Hydrolase</keyword>
<evidence type="ECO:0000313" key="12">
    <source>
        <dbReference type="Proteomes" id="UP001163726"/>
    </source>
</evidence>
<dbReference type="GO" id="GO:0004035">
    <property type="term" value="F:alkaline phosphatase activity"/>
    <property type="evidence" value="ECO:0007669"/>
    <property type="project" value="UniProtKB-EC"/>
</dbReference>
<proteinExistence type="inferred from homology"/>
<comment type="cofactor">
    <cofactor evidence="2">
        <name>Zn(2+)</name>
        <dbReference type="ChEBI" id="CHEBI:29105"/>
    </cofactor>
</comment>
<feature type="signal peptide" evidence="10">
    <location>
        <begin position="1"/>
        <end position="22"/>
    </location>
</feature>
<evidence type="ECO:0000256" key="5">
    <source>
        <dbReference type="ARBA" id="ARBA00022723"/>
    </source>
</evidence>
<keyword evidence="12" id="KW-1185">Reference proteome</keyword>
<reference evidence="11" key="1">
    <citation type="submission" date="2022-10" db="EMBL/GenBank/DDBJ databases">
        <title>Catenovulum adriacola sp. nov. isolated in the Harbour of Susak.</title>
        <authorList>
            <person name="Schoch T."/>
            <person name="Reich S.J."/>
            <person name="Stoeferle S."/>
            <person name="Flaiz M."/>
            <person name="Kazda M."/>
            <person name="Riedel C.U."/>
            <person name="Duerre P."/>
        </authorList>
    </citation>
    <scope>NUCLEOTIDE SEQUENCE</scope>
    <source>
        <strain evidence="11">TS8</strain>
    </source>
</reference>
<dbReference type="PANTHER" id="PTHR11596:SF5">
    <property type="entry name" value="ALKALINE PHOSPHATASE"/>
    <property type="match status" value="1"/>
</dbReference>
<keyword evidence="8" id="KW-0460">Magnesium</keyword>
<evidence type="ECO:0000256" key="10">
    <source>
        <dbReference type="SAM" id="SignalP"/>
    </source>
</evidence>
<dbReference type="InterPro" id="IPR018299">
    <property type="entry name" value="Alkaline_phosphatase_AS"/>
</dbReference>
<dbReference type="RefSeq" id="WP_268075588.1">
    <property type="nucleotide sequence ID" value="NZ_CP109965.1"/>
</dbReference>
<accession>A0ABY7ANN6</accession>
<dbReference type="Proteomes" id="UP001163726">
    <property type="component" value="Chromosome"/>
</dbReference>
<dbReference type="EC" id="3.1.3.1" evidence="11"/>
<gene>
    <name evidence="11" type="ORF">OLW01_04770</name>
</gene>
<keyword evidence="7" id="KW-0862">Zinc</keyword>
<keyword evidence="10" id="KW-0732">Signal</keyword>
<sequence length="439" mass="48379">MSFYRKSCLFAALLLCQSQAVAAPKNIIYMIGDGMGPNYLTAFRYWHTQTTDNPVKQTIFDSIWKGVAMTYPKDKTFVTDSAAAGTALATHHKSYNGAISVDHDHNSLYTLMESATRKGKKTGLVVTSQMTHATPASFYAHQKNREEYPQIADQIVDNRINNKPVMDLLLGGGQNDLIRDDRNILKELELLGYQTETEFSQLNQLSSLPAIGVFHPVAFPSAIDSDNQRLADMTGQALNLLSASEDGFVLLIEGSQIDWCGHANDIACAMAEMQDFANALELVVEYTKNNPDTLVMVTADHETGGMSLGANSQYQWFPNIIAQVHNSSKTISKSLASAKNVPVDIAKAWQKHVDFVLEKSELVAFTQIKSNKALTAEQQLNQLDKQIKNIINTRSHTGWTSGGHTALDVPVLAYGESADIFNGFQNNTDIAEKLLKLVK</sequence>
<organism evidence="11 12">
    <name type="scientific">Catenovulum adriaticum</name>
    <dbReference type="NCBI Taxonomy" id="2984846"/>
    <lineage>
        <taxon>Bacteria</taxon>
        <taxon>Pseudomonadati</taxon>
        <taxon>Pseudomonadota</taxon>
        <taxon>Gammaproteobacteria</taxon>
        <taxon>Alteromonadales</taxon>
        <taxon>Alteromonadaceae</taxon>
        <taxon>Catenovulum</taxon>
    </lineage>
</organism>
<evidence type="ECO:0000256" key="7">
    <source>
        <dbReference type="ARBA" id="ARBA00022833"/>
    </source>
</evidence>
<keyword evidence="5" id="KW-0479">Metal-binding</keyword>
<dbReference type="Gene3D" id="1.10.60.40">
    <property type="match status" value="1"/>
</dbReference>
<keyword evidence="4" id="KW-0597">Phosphoprotein</keyword>
<evidence type="ECO:0000256" key="4">
    <source>
        <dbReference type="ARBA" id="ARBA00022553"/>
    </source>
</evidence>
<comment type="similarity">
    <text evidence="3 9">Belongs to the alkaline phosphatase family.</text>
</comment>
<evidence type="ECO:0000256" key="3">
    <source>
        <dbReference type="ARBA" id="ARBA00005984"/>
    </source>
</evidence>
<dbReference type="Gene3D" id="3.40.720.10">
    <property type="entry name" value="Alkaline Phosphatase, subunit A"/>
    <property type="match status" value="1"/>
</dbReference>
<evidence type="ECO:0000256" key="6">
    <source>
        <dbReference type="ARBA" id="ARBA00022801"/>
    </source>
</evidence>
<dbReference type="Pfam" id="PF00245">
    <property type="entry name" value="Alk_phosphatase"/>
    <property type="match status" value="1"/>
</dbReference>
<evidence type="ECO:0000313" key="11">
    <source>
        <dbReference type="EMBL" id="WAJ71124.1"/>
    </source>
</evidence>
<evidence type="ECO:0000256" key="2">
    <source>
        <dbReference type="ARBA" id="ARBA00001947"/>
    </source>
</evidence>
<dbReference type="PANTHER" id="PTHR11596">
    <property type="entry name" value="ALKALINE PHOSPHATASE"/>
    <property type="match status" value="1"/>
</dbReference>
<dbReference type="InterPro" id="IPR017850">
    <property type="entry name" value="Alkaline_phosphatase_core_sf"/>
</dbReference>
<evidence type="ECO:0000256" key="1">
    <source>
        <dbReference type="ARBA" id="ARBA00001946"/>
    </source>
</evidence>
<protein>
    <submittedName>
        <fullName evidence="11">Alkaline phosphatase</fullName>
        <ecNumber evidence="11">3.1.3.1</ecNumber>
    </submittedName>
</protein>
<dbReference type="SUPFAM" id="SSF53649">
    <property type="entry name" value="Alkaline phosphatase-like"/>
    <property type="match status" value="1"/>
</dbReference>